<sequence>MGDRVLLPEPTAYGALRLGQSRLPPITLIRDLSMIRRLFSLGLVVALSTGCYHATVETGATPTSQVVEKPWASGWIYGLVPPSIVETAQRCPSGVAKVETQLSLPNQLVSFVTFGIYTPMSIRVTCGQGRTSDAGSPTIKSNGNGQEAIHQAADQSAREQVPVLVQF</sequence>
<comment type="caution">
    <text evidence="1">The sequence shown here is derived from an EMBL/GenBank/DDBJ whole genome shotgun (WGS) entry which is preliminary data.</text>
</comment>
<evidence type="ECO:0000313" key="2">
    <source>
        <dbReference type="Proteomes" id="UP000264071"/>
    </source>
</evidence>
<gene>
    <name evidence="1" type="ORF">DGD08_04580</name>
</gene>
<name>A0A3D4V5U5_9BACT</name>
<organism evidence="1 2">
    <name type="scientific">Gemmatimonas aurantiaca</name>
    <dbReference type="NCBI Taxonomy" id="173480"/>
    <lineage>
        <taxon>Bacteria</taxon>
        <taxon>Pseudomonadati</taxon>
        <taxon>Gemmatimonadota</taxon>
        <taxon>Gemmatimonadia</taxon>
        <taxon>Gemmatimonadales</taxon>
        <taxon>Gemmatimonadaceae</taxon>
        <taxon>Gemmatimonas</taxon>
    </lineage>
</organism>
<proteinExistence type="predicted"/>
<accession>A0A3D4V5U5</accession>
<protein>
    <submittedName>
        <fullName evidence="1">Uncharacterized protein</fullName>
    </submittedName>
</protein>
<dbReference type="Pfam" id="PF06291">
    <property type="entry name" value="Lambda_Bor"/>
    <property type="match status" value="1"/>
</dbReference>
<dbReference type="InterPro" id="IPR010438">
    <property type="entry name" value="Lambda_Bor"/>
</dbReference>
<reference evidence="1 2" key="1">
    <citation type="journal article" date="2018" name="Nat. Biotechnol.">
        <title>A standardized bacterial taxonomy based on genome phylogeny substantially revises the tree of life.</title>
        <authorList>
            <person name="Parks D.H."/>
            <person name="Chuvochina M."/>
            <person name="Waite D.W."/>
            <person name="Rinke C."/>
            <person name="Skarshewski A."/>
            <person name="Chaumeil P.A."/>
            <person name="Hugenholtz P."/>
        </authorList>
    </citation>
    <scope>NUCLEOTIDE SEQUENCE [LARGE SCALE GENOMIC DNA]</scope>
    <source>
        <strain evidence="1">UBA8844</strain>
    </source>
</reference>
<dbReference type="Proteomes" id="UP000264071">
    <property type="component" value="Unassembled WGS sequence"/>
</dbReference>
<evidence type="ECO:0000313" key="1">
    <source>
        <dbReference type="EMBL" id="HCT56471.1"/>
    </source>
</evidence>
<dbReference type="EMBL" id="DPIY01000005">
    <property type="protein sequence ID" value="HCT56471.1"/>
    <property type="molecule type" value="Genomic_DNA"/>
</dbReference>
<dbReference type="AlphaFoldDB" id="A0A3D4V5U5"/>